<organism evidence="2 3">
    <name type="scientific">Macrococcus carouselicus</name>
    <dbReference type="NCBI Taxonomy" id="69969"/>
    <lineage>
        <taxon>Bacteria</taxon>
        <taxon>Bacillati</taxon>
        <taxon>Bacillota</taxon>
        <taxon>Bacilli</taxon>
        <taxon>Bacillales</taxon>
        <taxon>Staphylococcaceae</taxon>
        <taxon>Macrococcus</taxon>
    </lineage>
</organism>
<evidence type="ECO:0000313" key="2">
    <source>
        <dbReference type="EMBL" id="TDM04425.1"/>
    </source>
</evidence>
<proteinExistence type="predicted"/>
<accession>A0A9Q8CPZ8</accession>
<reference evidence="2 3" key="1">
    <citation type="submission" date="2019-01" db="EMBL/GenBank/DDBJ databases">
        <title>Draft genome sequences of the type strains of six Macrococcus species.</title>
        <authorList>
            <person name="Mazhar S."/>
            <person name="Altermann E."/>
            <person name="Hill C."/>
            <person name="Mcauliffe O."/>
        </authorList>
    </citation>
    <scope>NUCLEOTIDE SEQUENCE [LARGE SCALE GENOMIC DNA]</scope>
    <source>
        <strain evidence="2 3">ATCC 51828</strain>
    </source>
</reference>
<keyword evidence="3" id="KW-1185">Reference proteome</keyword>
<feature type="domain" description="NERD" evidence="1">
    <location>
        <begin position="28"/>
        <end position="130"/>
    </location>
</feature>
<dbReference type="InterPro" id="IPR011528">
    <property type="entry name" value="NERD"/>
</dbReference>
<dbReference type="Proteomes" id="UP000295280">
    <property type="component" value="Unassembled WGS sequence"/>
</dbReference>
<dbReference type="Pfam" id="PF08378">
    <property type="entry name" value="NERD"/>
    <property type="match status" value="1"/>
</dbReference>
<protein>
    <submittedName>
        <fullName evidence="2">NERD domain-containing protein</fullName>
    </submittedName>
</protein>
<comment type="caution">
    <text evidence="2">The sequence shown here is derived from an EMBL/GenBank/DDBJ whole genome shotgun (WGS) entry which is preliminary data.</text>
</comment>
<name>A0A9Q8CPZ8_9STAP</name>
<dbReference type="OrthoDB" id="2164794at2"/>
<evidence type="ECO:0000313" key="3">
    <source>
        <dbReference type="Proteomes" id="UP000295280"/>
    </source>
</evidence>
<dbReference type="AlphaFoldDB" id="A0A9Q8CPZ8"/>
<evidence type="ECO:0000259" key="1">
    <source>
        <dbReference type="Pfam" id="PF08378"/>
    </source>
</evidence>
<gene>
    <name evidence="2" type="ORF">ERX40_04450</name>
</gene>
<sequence>MNRKLMELELLNARGGTVDMKQLDKERKGDVGEKQVQKMLEGYEVIRDILLEVGGSYLQLDFLVVCRDRMVILEVKHHQHDYEIIKGQWHFMDGKSCSSPVQQLERSKSLVNKWLKKRNIFIRIEGYIVWTNPNSQIYGLQKSDQVIRPGKLGTIINQFDSHYKNPYLKQLFLDGQIIDSPFYSPQNSSSESIRAMHCPYCFQTSLEGKRKRMYCTRCSQVIELKEIIHYQILFYCALNQTSTFRVFHIEQFIGNRISRRTLLTYFKNLLSDQKIIQTNCWTYQLNEPIHLIINKLEIKSANFQVITEVGK</sequence>
<dbReference type="EMBL" id="SCWD01000001">
    <property type="protein sequence ID" value="TDM04425.1"/>
    <property type="molecule type" value="Genomic_DNA"/>
</dbReference>
<dbReference type="RefSeq" id="WP_133417285.1">
    <property type="nucleotide sequence ID" value="NZ_SCWD01000001.1"/>
</dbReference>